<keyword evidence="2" id="KW-1133">Transmembrane helix</keyword>
<organism evidence="4">
    <name type="scientific">Odontella aurita</name>
    <dbReference type="NCBI Taxonomy" id="265563"/>
    <lineage>
        <taxon>Eukaryota</taxon>
        <taxon>Sar</taxon>
        <taxon>Stramenopiles</taxon>
        <taxon>Ochrophyta</taxon>
        <taxon>Bacillariophyta</taxon>
        <taxon>Mediophyceae</taxon>
        <taxon>Biddulphiophycidae</taxon>
        <taxon>Eupodiscales</taxon>
        <taxon>Odontellaceae</taxon>
        <taxon>Odontella</taxon>
    </lineage>
</organism>
<sequence length="341" mass="38926">MPFIVTVGLVLGAFAQMYHIDATTSSSCAESSSESSSELTFCQMDEAFLKIYAMFVSGGVDEEAFTASTTAAWLTALFALLVVLLLLTVLIAIVTDSYVDVRKQSEVVFWWHRFNFVFEIDAMRNFLLCRGSYQKELRSRSVEEESLRDSGRIMFDIMRLEFGDPNDVAVYEDRKDAQRRWRGSSFFFSDAQDLEPSWIKRALLFLILPMWFLAGLITMGFLWPPQVREFLLCPSIPDKPARGKESTSDLEHWETSQIRAEAIESLSPQEVANAVRSKLEDDLQEMKHDLKKLLQEKSAQDNTVLPGLEEKTHYDLSTSEEKFHDELKTPREIKALNVTAV</sequence>
<reference evidence="4" key="1">
    <citation type="submission" date="2021-01" db="EMBL/GenBank/DDBJ databases">
        <authorList>
            <person name="Corre E."/>
            <person name="Pelletier E."/>
            <person name="Niang G."/>
            <person name="Scheremetjew M."/>
            <person name="Finn R."/>
            <person name="Kale V."/>
            <person name="Holt S."/>
            <person name="Cochrane G."/>
            <person name="Meng A."/>
            <person name="Brown T."/>
            <person name="Cohen L."/>
        </authorList>
    </citation>
    <scope>NUCLEOTIDE SEQUENCE</scope>
    <source>
        <strain evidence="4">Isolate 1302-5</strain>
    </source>
</reference>
<feature type="chain" id="PRO_5031008006" description="Ion transport domain-containing protein" evidence="3">
    <location>
        <begin position="16"/>
        <end position="341"/>
    </location>
</feature>
<evidence type="ECO:0008006" key="5">
    <source>
        <dbReference type="Google" id="ProtNLM"/>
    </source>
</evidence>
<keyword evidence="3" id="KW-0732">Signal</keyword>
<keyword evidence="2" id="KW-0812">Transmembrane</keyword>
<feature type="transmembrane region" description="Helical" evidence="2">
    <location>
        <begin position="202"/>
        <end position="223"/>
    </location>
</feature>
<evidence type="ECO:0000256" key="3">
    <source>
        <dbReference type="SAM" id="SignalP"/>
    </source>
</evidence>
<feature type="transmembrane region" description="Helical" evidence="2">
    <location>
        <begin position="71"/>
        <end position="94"/>
    </location>
</feature>
<protein>
    <recommendedName>
        <fullName evidence="5">Ion transport domain-containing protein</fullName>
    </recommendedName>
</protein>
<proteinExistence type="predicted"/>
<accession>A0A7S4J5L2</accession>
<feature type="compositionally biased region" description="Basic and acidic residues" evidence="1">
    <location>
        <begin position="308"/>
        <end position="325"/>
    </location>
</feature>
<feature type="signal peptide" evidence="3">
    <location>
        <begin position="1"/>
        <end position="15"/>
    </location>
</feature>
<dbReference type="AlphaFoldDB" id="A0A7S4J5L2"/>
<evidence type="ECO:0000313" key="4">
    <source>
        <dbReference type="EMBL" id="CAE2252614.1"/>
    </source>
</evidence>
<feature type="region of interest" description="Disordered" evidence="1">
    <location>
        <begin position="301"/>
        <end position="325"/>
    </location>
</feature>
<keyword evidence="2" id="KW-0472">Membrane</keyword>
<gene>
    <name evidence="4" type="ORF">OAUR00152_LOCUS22124</name>
</gene>
<evidence type="ECO:0000256" key="2">
    <source>
        <dbReference type="SAM" id="Phobius"/>
    </source>
</evidence>
<name>A0A7S4J5L2_9STRA</name>
<evidence type="ECO:0000256" key="1">
    <source>
        <dbReference type="SAM" id="MobiDB-lite"/>
    </source>
</evidence>
<dbReference type="EMBL" id="HBKQ01032394">
    <property type="protein sequence ID" value="CAE2252614.1"/>
    <property type="molecule type" value="Transcribed_RNA"/>
</dbReference>